<dbReference type="Proteomes" id="UP000199320">
    <property type="component" value="Unassembled WGS sequence"/>
</dbReference>
<proteinExistence type="predicted"/>
<name>A0A1I0JU03_9EURY</name>
<feature type="transmembrane region" description="Helical" evidence="1">
    <location>
        <begin position="400"/>
        <end position="420"/>
    </location>
</feature>
<protein>
    <submittedName>
        <fullName evidence="2">Uncharacterized protein</fullName>
    </submittedName>
</protein>
<feature type="transmembrane region" description="Helical" evidence="1">
    <location>
        <begin position="371"/>
        <end position="388"/>
    </location>
</feature>
<accession>A0A1I0JU03</accession>
<sequence>MGTMASRGAKAFLTIWLLAISFVFLYYYPNGTGVYRYPGMFVTSMDMFANGYASTDVITRIPILSTTTLDQSSYGSDFARVAIQNASQYPSLVSAYLIVMELTGMGARDFMALGIGIFFVPVVVYITTRRLLSTTVAAAYASYFTVYMLTLPVSYRSYASFITVPALFLLIYIIHRSLDTSRKRVQGLLFLLIFLHPLTWHTATIQVGTLIVGILGLAVVATYVSRHSDRIVARYPVENLLRTIVFAGIITATFIAIWDSLYVAAILMGGLPLGDFISNIAGLLGSGGGSDPIPYEWDYRKMYAGTVYFYTHMLIHVISALLMTVATGYLGLSVLRGKRLSERQTRALIYLLGAGGAQIIFSVLYSRTALGLAFVTDVFILIGVYGILTINVDQRIRKGATVSALAICLVLSATMVGAIATTDNLGRDPVTTHESTDSSSQWIDGYTNGLVMTDFNLQSSFMSNTIQSGNELYEVLVVDPHHYEMAVGDRPLQPEYTSAYYVVDQASRDDKRPIHAYSDRVLMEPYPDRIDENGELNRIYGDESVTIYQFDDEAASES</sequence>
<dbReference type="RefSeq" id="WP_139246295.1">
    <property type="nucleotide sequence ID" value="NZ_FOIC01000063.1"/>
</dbReference>
<gene>
    <name evidence="2" type="ORF">SAMN04488694_1634</name>
</gene>
<feature type="transmembrane region" description="Helical" evidence="1">
    <location>
        <begin position="155"/>
        <end position="173"/>
    </location>
</feature>
<dbReference type="EMBL" id="FOIC01000063">
    <property type="protein sequence ID" value="SEU14054.1"/>
    <property type="molecule type" value="Genomic_DNA"/>
</dbReference>
<reference evidence="3" key="1">
    <citation type="submission" date="2016-10" db="EMBL/GenBank/DDBJ databases">
        <authorList>
            <person name="Varghese N."/>
            <person name="Submissions S."/>
        </authorList>
    </citation>
    <scope>NUCLEOTIDE SEQUENCE [LARGE SCALE GENOMIC DNA]</scope>
    <source>
        <strain evidence="3">CDM_6</strain>
    </source>
</reference>
<feature type="transmembrane region" description="Helical" evidence="1">
    <location>
        <begin position="347"/>
        <end position="365"/>
    </location>
</feature>
<feature type="transmembrane region" description="Helical" evidence="1">
    <location>
        <begin position="207"/>
        <end position="224"/>
    </location>
</feature>
<dbReference type="AlphaFoldDB" id="A0A1I0JU03"/>
<evidence type="ECO:0000256" key="1">
    <source>
        <dbReference type="SAM" id="Phobius"/>
    </source>
</evidence>
<feature type="transmembrane region" description="Helical" evidence="1">
    <location>
        <begin position="110"/>
        <end position="126"/>
    </location>
</feature>
<feature type="transmembrane region" description="Helical" evidence="1">
    <location>
        <begin position="307"/>
        <end position="335"/>
    </location>
</feature>
<keyword evidence="1" id="KW-0472">Membrane</keyword>
<feature type="transmembrane region" description="Helical" evidence="1">
    <location>
        <begin position="244"/>
        <end position="268"/>
    </location>
</feature>
<keyword evidence="1" id="KW-0812">Transmembrane</keyword>
<keyword evidence="3" id="KW-1185">Reference proteome</keyword>
<evidence type="ECO:0000313" key="3">
    <source>
        <dbReference type="Proteomes" id="UP000199320"/>
    </source>
</evidence>
<organism evidence="2 3">
    <name type="scientific">Natrinema hispanicum</name>
    <dbReference type="NCBI Taxonomy" id="392421"/>
    <lineage>
        <taxon>Archaea</taxon>
        <taxon>Methanobacteriati</taxon>
        <taxon>Methanobacteriota</taxon>
        <taxon>Stenosarchaea group</taxon>
        <taxon>Halobacteria</taxon>
        <taxon>Halobacteriales</taxon>
        <taxon>Natrialbaceae</taxon>
        <taxon>Natrinema</taxon>
    </lineage>
</organism>
<evidence type="ECO:0000313" key="2">
    <source>
        <dbReference type="EMBL" id="SEU14054.1"/>
    </source>
</evidence>
<keyword evidence="1" id="KW-1133">Transmembrane helix</keyword>
<feature type="transmembrane region" description="Helical" evidence="1">
    <location>
        <begin position="12"/>
        <end position="29"/>
    </location>
</feature>